<keyword evidence="3 8" id="KW-0813">Transport</keyword>
<dbReference type="Pfam" id="PF00528">
    <property type="entry name" value="BPD_transp_1"/>
    <property type="match status" value="1"/>
</dbReference>
<evidence type="ECO:0000256" key="7">
    <source>
        <dbReference type="ARBA" id="ARBA00023136"/>
    </source>
</evidence>
<reference evidence="10 11" key="1">
    <citation type="submission" date="2018-10" db="EMBL/GenBank/DDBJ databases">
        <title>An outbreak of IMP-63 producing strain in France.</title>
        <authorList>
            <person name="Bour M."/>
            <person name="Liapis E."/>
            <person name="Plesiat P."/>
        </authorList>
    </citation>
    <scope>NUCLEOTIDE SEQUENCE [LARGE SCALE GENOMIC DNA]</scope>
    <source>
        <strain evidence="10 11">12917</strain>
    </source>
</reference>
<feature type="transmembrane region" description="Helical" evidence="8">
    <location>
        <begin position="207"/>
        <end position="229"/>
    </location>
</feature>
<sequence>MELPAVKGDQAVAVSNQGSLADLEAKIRRAKLQRQIMALPLVAPLLLLLIFAFLIPIVLLLARSVDNREVAEIMPRTSAAIASWGGETPPDSALFEALAEDLRAGKPEQVALVAKTLNYHKSGLRTAVMAAARSARANPSGNALDYLPSANAAWGNVETWGAVKQALPRFTDFYLLAALDLKRNAVGDIVAASPESSVYREVLYRTFYISFLTTMICLLVAYPLAYIISKATPRGANFILLMVLLSFWTPLLVRNTSWLVVLQSNGVLNSFFALIGIISPSEPLELVHNRVGVLIAMVHTLLPFMVLPIYSAMRSMSPNYMRAALSLGAPPFKAFLRVYLPLSLPGVSAGCLLVFILALGYYITPALVGGPSDQMIAGYINQFTSGTINWGMAAALSLVLVISVLVLYFLYARIVGIEKLKMG</sequence>
<dbReference type="PANTHER" id="PTHR42929:SF5">
    <property type="entry name" value="ABC TRANSPORTER PERMEASE PROTEIN"/>
    <property type="match status" value="1"/>
</dbReference>
<keyword evidence="7 8" id="KW-0472">Membrane</keyword>
<comment type="similarity">
    <text evidence="2">Belongs to the binding-protein-dependent transport system permease family. CysTW subfamily.</text>
</comment>
<dbReference type="CDD" id="cd06261">
    <property type="entry name" value="TM_PBP2"/>
    <property type="match status" value="1"/>
</dbReference>
<proteinExistence type="inferred from homology"/>
<dbReference type="PROSITE" id="PS50928">
    <property type="entry name" value="ABC_TM1"/>
    <property type="match status" value="1"/>
</dbReference>
<protein>
    <submittedName>
        <fullName evidence="10">ABC transporter permease</fullName>
    </submittedName>
</protein>
<evidence type="ECO:0000256" key="4">
    <source>
        <dbReference type="ARBA" id="ARBA00022475"/>
    </source>
</evidence>
<evidence type="ECO:0000256" key="5">
    <source>
        <dbReference type="ARBA" id="ARBA00022692"/>
    </source>
</evidence>
<evidence type="ECO:0000256" key="3">
    <source>
        <dbReference type="ARBA" id="ARBA00022448"/>
    </source>
</evidence>
<gene>
    <name evidence="10" type="ORF">EFK07_01325</name>
</gene>
<feature type="domain" description="ABC transmembrane type-1" evidence="9">
    <location>
        <begin position="203"/>
        <end position="411"/>
    </location>
</feature>
<feature type="transmembrane region" description="Helical" evidence="8">
    <location>
        <begin position="390"/>
        <end position="411"/>
    </location>
</feature>
<dbReference type="SUPFAM" id="SSF161098">
    <property type="entry name" value="MetI-like"/>
    <property type="match status" value="1"/>
</dbReference>
<feature type="transmembrane region" description="Helical" evidence="8">
    <location>
        <begin position="291"/>
        <end position="313"/>
    </location>
</feature>
<dbReference type="GO" id="GO:0055085">
    <property type="term" value="P:transmembrane transport"/>
    <property type="evidence" value="ECO:0007669"/>
    <property type="project" value="InterPro"/>
</dbReference>
<dbReference type="InterPro" id="IPR035906">
    <property type="entry name" value="MetI-like_sf"/>
</dbReference>
<evidence type="ECO:0000313" key="10">
    <source>
        <dbReference type="EMBL" id="RNF94030.1"/>
    </source>
</evidence>
<accession>A0A3M8TSD0</accession>
<evidence type="ECO:0000256" key="2">
    <source>
        <dbReference type="ARBA" id="ARBA00007069"/>
    </source>
</evidence>
<keyword evidence="5 8" id="KW-0812">Transmembrane</keyword>
<dbReference type="GO" id="GO:0005886">
    <property type="term" value="C:plasma membrane"/>
    <property type="evidence" value="ECO:0007669"/>
    <property type="project" value="UniProtKB-SubCell"/>
</dbReference>
<organism evidence="10 11">
    <name type="scientific">Pseudomonas putida</name>
    <name type="common">Arthrobacter siderocapsulatus</name>
    <dbReference type="NCBI Taxonomy" id="303"/>
    <lineage>
        <taxon>Bacteria</taxon>
        <taxon>Pseudomonadati</taxon>
        <taxon>Pseudomonadota</taxon>
        <taxon>Gammaproteobacteria</taxon>
        <taxon>Pseudomonadales</taxon>
        <taxon>Pseudomonadaceae</taxon>
        <taxon>Pseudomonas</taxon>
    </lineage>
</organism>
<dbReference type="InterPro" id="IPR000515">
    <property type="entry name" value="MetI-like"/>
</dbReference>
<dbReference type="EMBL" id="RJAI01000002">
    <property type="protein sequence ID" value="RNF94030.1"/>
    <property type="molecule type" value="Genomic_DNA"/>
</dbReference>
<feature type="transmembrane region" description="Helical" evidence="8">
    <location>
        <begin position="41"/>
        <end position="62"/>
    </location>
</feature>
<keyword evidence="6 8" id="KW-1133">Transmembrane helix</keyword>
<feature type="transmembrane region" description="Helical" evidence="8">
    <location>
        <begin position="334"/>
        <end position="363"/>
    </location>
</feature>
<evidence type="ECO:0000256" key="1">
    <source>
        <dbReference type="ARBA" id="ARBA00004651"/>
    </source>
</evidence>
<comment type="subcellular location">
    <subcellularLocation>
        <location evidence="1 8">Cell membrane</location>
        <topology evidence="1 8">Multi-pass membrane protein</topology>
    </subcellularLocation>
</comment>
<feature type="transmembrane region" description="Helical" evidence="8">
    <location>
        <begin position="235"/>
        <end position="253"/>
    </location>
</feature>
<dbReference type="Gene3D" id="1.10.3720.10">
    <property type="entry name" value="MetI-like"/>
    <property type="match status" value="1"/>
</dbReference>
<name>A0A3M8TSD0_PSEPU</name>
<dbReference type="AlphaFoldDB" id="A0A3M8TSD0"/>
<evidence type="ECO:0000256" key="8">
    <source>
        <dbReference type="RuleBase" id="RU363032"/>
    </source>
</evidence>
<keyword evidence="4" id="KW-1003">Cell membrane</keyword>
<evidence type="ECO:0000256" key="6">
    <source>
        <dbReference type="ARBA" id="ARBA00022989"/>
    </source>
</evidence>
<evidence type="ECO:0000259" key="9">
    <source>
        <dbReference type="PROSITE" id="PS50928"/>
    </source>
</evidence>
<comment type="caution">
    <text evidence="10">The sequence shown here is derived from an EMBL/GenBank/DDBJ whole genome shotgun (WGS) entry which is preliminary data.</text>
</comment>
<dbReference type="PANTHER" id="PTHR42929">
    <property type="entry name" value="INNER MEMBRANE ABC TRANSPORTER PERMEASE PROTEIN YDCU-RELATED-RELATED"/>
    <property type="match status" value="1"/>
</dbReference>
<dbReference type="Proteomes" id="UP000278162">
    <property type="component" value="Unassembled WGS sequence"/>
</dbReference>
<evidence type="ECO:0000313" key="11">
    <source>
        <dbReference type="Proteomes" id="UP000278162"/>
    </source>
</evidence>
<feature type="transmembrane region" description="Helical" evidence="8">
    <location>
        <begin position="260"/>
        <end position="279"/>
    </location>
</feature>